<dbReference type="EMBL" id="KB008045">
    <property type="protein sequence ID" value="ELR14702.1"/>
    <property type="molecule type" value="Genomic_DNA"/>
</dbReference>
<dbReference type="Proteomes" id="UP000011083">
    <property type="component" value="Unassembled WGS sequence"/>
</dbReference>
<organism evidence="1 2">
    <name type="scientific">Acanthamoeba castellanii (strain ATCC 30010 / Neff)</name>
    <dbReference type="NCBI Taxonomy" id="1257118"/>
    <lineage>
        <taxon>Eukaryota</taxon>
        <taxon>Amoebozoa</taxon>
        <taxon>Discosea</taxon>
        <taxon>Longamoebia</taxon>
        <taxon>Centramoebida</taxon>
        <taxon>Acanthamoebidae</taxon>
        <taxon>Acanthamoeba</taxon>
    </lineage>
</organism>
<dbReference type="AlphaFoldDB" id="L8GP84"/>
<accession>L8GP84</accession>
<dbReference type="RefSeq" id="XP_004336715.1">
    <property type="nucleotide sequence ID" value="XM_004336667.1"/>
</dbReference>
<evidence type="ECO:0000313" key="1">
    <source>
        <dbReference type="EMBL" id="ELR14702.1"/>
    </source>
</evidence>
<reference evidence="1 2" key="1">
    <citation type="journal article" date="2013" name="Genome Biol.">
        <title>Genome of Acanthamoeba castellanii highlights extensive lateral gene transfer and early evolution of tyrosine kinase signaling.</title>
        <authorList>
            <person name="Clarke M."/>
            <person name="Lohan A.J."/>
            <person name="Liu B."/>
            <person name="Lagkouvardos I."/>
            <person name="Roy S."/>
            <person name="Zafar N."/>
            <person name="Bertelli C."/>
            <person name="Schilde C."/>
            <person name="Kianianmomeni A."/>
            <person name="Burglin T.R."/>
            <person name="Frech C."/>
            <person name="Turcotte B."/>
            <person name="Kopec K.O."/>
            <person name="Synnott J.M."/>
            <person name="Choo C."/>
            <person name="Paponov I."/>
            <person name="Finkler A."/>
            <person name="Soon Heng Tan C."/>
            <person name="Hutchins A.P."/>
            <person name="Weinmeier T."/>
            <person name="Rattei T."/>
            <person name="Chu J.S."/>
            <person name="Gimenez G."/>
            <person name="Irimia M."/>
            <person name="Rigden D.J."/>
            <person name="Fitzpatrick D.A."/>
            <person name="Lorenzo-Morales J."/>
            <person name="Bateman A."/>
            <person name="Chiu C.H."/>
            <person name="Tang P."/>
            <person name="Hegemann P."/>
            <person name="Fromm H."/>
            <person name="Raoult D."/>
            <person name="Greub G."/>
            <person name="Miranda-Saavedra D."/>
            <person name="Chen N."/>
            <person name="Nash P."/>
            <person name="Ginger M.L."/>
            <person name="Horn M."/>
            <person name="Schaap P."/>
            <person name="Caler L."/>
            <person name="Loftus B."/>
        </authorList>
    </citation>
    <scope>NUCLEOTIDE SEQUENCE [LARGE SCALE GENOMIC DNA]</scope>
    <source>
        <strain evidence="1 2">Neff</strain>
    </source>
</reference>
<evidence type="ECO:0000313" key="2">
    <source>
        <dbReference type="Proteomes" id="UP000011083"/>
    </source>
</evidence>
<name>L8GP84_ACACF</name>
<dbReference type="KEGG" id="acan:ACA1_337580"/>
<dbReference type="VEuPathDB" id="AmoebaDB:ACA1_337580"/>
<gene>
    <name evidence="1" type="ORF">ACA1_337580</name>
</gene>
<keyword evidence="2" id="KW-1185">Reference proteome</keyword>
<protein>
    <submittedName>
        <fullName evidence="1">Uncharacterized protein</fullName>
    </submittedName>
</protein>
<dbReference type="GeneID" id="14915307"/>
<sequence>MNPDDKDTTTTLDWDRALRVVKETLPLMRCSKSIVDRKIATARVLARYNIDAVYAVEAMEIFKQRQVGCV</sequence>
<proteinExistence type="predicted"/>